<gene>
    <name evidence="1" type="ORF">QUF85_22900</name>
</gene>
<comment type="caution">
    <text evidence="1">The sequence shown here is derived from an EMBL/GenBank/DDBJ whole genome shotgun (WGS) entry which is preliminary data.</text>
</comment>
<accession>A0AAJ1QRA7</accession>
<name>A0AAJ1QRA7_9BACI</name>
<dbReference type="Proteomes" id="UP001238973">
    <property type="component" value="Unassembled WGS sequence"/>
</dbReference>
<protein>
    <submittedName>
        <fullName evidence="1">Uncharacterized protein</fullName>
    </submittedName>
</protein>
<dbReference type="EMBL" id="JAUCFI010000003">
    <property type="protein sequence ID" value="MDM5286136.1"/>
    <property type="molecule type" value="Genomic_DNA"/>
</dbReference>
<reference evidence="1" key="1">
    <citation type="submission" date="2023-06" db="EMBL/GenBank/DDBJ databases">
        <title>Comparative genomics of Bacillaceae isolates and their secondary metabolite potential.</title>
        <authorList>
            <person name="Song L."/>
            <person name="Nielsen L.J."/>
            <person name="Mohite O."/>
            <person name="Xu X."/>
            <person name="Weber T."/>
            <person name="Kovacs A.T."/>
        </authorList>
    </citation>
    <scope>NUCLEOTIDE SEQUENCE</scope>
    <source>
        <strain evidence="1">G1S1</strain>
    </source>
</reference>
<proteinExistence type="predicted"/>
<evidence type="ECO:0000313" key="2">
    <source>
        <dbReference type="Proteomes" id="UP001238973"/>
    </source>
</evidence>
<sequence>MITQKNERYVHYEAMRTSNSKGLWVGPGRSKSKAISRLKSGLDTWSIGSSNALSIAKGARQLDDIDLIQHILQVKETVHLHIIILMNMILTHSTEEVSSGNLSNTDIEYALDMATIVVLASTNNKILTTYFISGSAEKLKSILNVCIGYSKDLEYDKYKASLQNFKNDIETVSQMGLLEKILGNDSGVS</sequence>
<organism evidence="1 2">
    <name type="scientific">Peribacillus frigoritolerans</name>
    <dbReference type="NCBI Taxonomy" id="450367"/>
    <lineage>
        <taxon>Bacteria</taxon>
        <taxon>Bacillati</taxon>
        <taxon>Bacillota</taxon>
        <taxon>Bacilli</taxon>
        <taxon>Bacillales</taxon>
        <taxon>Bacillaceae</taxon>
        <taxon>Peribacillus</taxon>
    </lineage>
</organism>
<dbReference type="RefSeq" id="WP_289350819.1">
    <property type="nucleotide sequence ID" value="NZ_JAUCFI010000003.1"/>
</dbReference>
<dbReference type="AlphaFoldDB" id="A0AAJ1QRA7"/>
<evidence type="ECO:0000313" key="1">
    <source>
        <dbReference type="EMBL" id="MDM5286136.1"/>
    </source>
</evidence>